<dbReference type="SUPFAM" id="SSF48452">
    <property type="entry name" value="TPR-like"/>
    <property type="match status" value="2"/>
</dbReference>
<feature type="repeat" description="TPR" evidence="3">
    <location>
        <begin position="58"/>
        <end position="91"/>
    </location>
</feature>
<dbReference type="Pfam" id="PF13414">
    <property type="entry name" value="TPR_11"/>
    <property type="match status" value="1"/>
</dbReference>
<dbReference type="PANTHER" id="PTHR45586:SF1">
    <property type="entry name" value="LIPOPOLYSACCHARIDE ASSEMBLY PROTEIN B"/>
    <property type="match status" value="1"/>
</dbReference>
<accession>A0A2U3K3H4</accession>
<keyword evidence="4" id="KW-0732">Signal</keyword>
<dbReference type="InterPro" id="IPR019734">
    <property type="entry name" value="TPR_rpt"/>
</dbReference>
<dbReference type="Gene3D" id="1.25.40.10">
    <property type="entry name" value="Tetratricopeptide repeat domain"/>
    <property type="match status" value="3"/>
</dbReference>
<dbReference type="PANTHER" id="PTHR45586">
    <property type="entry name" value="TPR REPEAT-CONTAINING PROTEIN PA4667"/>
    <property type="match status" value="1"/>
</dbReference>
<evidence type="ECO:0000313" key="6">
    <source>
        <dbReference type="Proteomes" id="UP000238701"/>
    </source>
</evidence>
<evidence type="ECO:0000256" key="4">
    <source>
        <dbReference type="SAM" id="SignalP"/>
    </source>
</evidence>
<evidence type="ECO:0000256" key="3">
    <source>
        <dbReference type="PROSITE-ProRule" id="PRU00339"/>
    </source>
</evidence>
<feature type="repeat" description="TPR" evidence="3">
    <location>
        <begin position="92"/>
        <end position="125"/>
    </location>
</feature>
<keyword evidence="1" id="KW-0677">Repeat</keyword>
<proteinExistence type="predicted"/>
<dbReference type="AlphaFoldDB" id="A0A2U3K3H4"/>
<dbReference type="InterPro" id="IPR011990">
    <property type="entry name" value="TPR-like_helical_dom_sf"/>
</dbReference>
<dbReference type="InterPro" id="IPR051012">
    <property type="entry name" value="CellSynth/LPSAsmb/PSIAsmb"/>
</dbReference>
<dbReference type="Proteomes" id="UP000238701">
    <property type="component" value="Unassembled WGS sequence"/>
</dbReference>
<gene>
    <name evidence="5" type="ORF">SBA1_1200014</name>
</gene>
<evidence type="ECO:0000313" key="5">
    <source>
        <dbReference type="EMBL" id="SPF34206.1"/>
    </source>
</evidence>
<sequence length="497" mass="55149">MKMRTVVAFLLMSSFIAGQAGPDLTAVLRQGARLVDQGKLSAAQELYEKELGSYPDDPDLRLELGMVYFRQRNWAKAAENYQASLAAAPGKIKPLYYLAEAYFMESDLDRARDTIAEAARIAPDDAQVCQKYGEYLSATIERRKEGLAWLQKARRLNPGLARIDFQIGKTEFDLTDYRSATSSLETALKKDSSDGQAAFYLAESWASLGDWEKAQGDYNYALAHGHADGPTYYGLGRALVELGKPDAALAPLQRAIVVQPSLSKAHFQLGKAYRELGRSKEAQYETRLFSAMTDRIDTSNELNGPEEEDAWKRVKPLLEANQEQEALELLAKLPVADVLDHGEPHYLLGTMYYSLGRKDDAKRMLNIARTLAPKSSRIVAYLGMVELSSGETVAAEESFQSALTLDSAEVLALIGMGSIRYQQKRWADATEYLEKSRTADIGALFMLCDADFRVGRTEDALLTAEVIRALGAGQQPLLDELEKLVRLHQTEPAHMVP</sequence>
<feature type="signal peptide" evidence="4">
    <location>
        <begin position="1"/>
        <end position="19"/>
    </location>
</feature>
<evidence type="ECO:0000256" key="2">
    <source>
        <dbReference type="ARBA" id="ARBA00022803"/>
    </source>
</evidence>
<reference evidence="6" key="1">
    <citation type="submission" date="2018-02" db="EMBL/GenBank/DDBJ databases">
        <authorList>
            <person name="Hausmann B."/>
        </authorList>
    </citation>
    <scope>NUCLEOTIDE SEQUENCE [LARGE SCALE GENOMIC DNA]</scope>
    <source>
        <strain evidence="6">Peat soil MAG SbA1</strain>
    </source>
</reference>
<protein>
    <submittedName>
        <fullName evidence="5">Putative Tetratricopeptide TPR_1 repeat-containing protein</fullName>
    </submittedName>
</protein>
<name>A0A2U3K3H4_9BACT</name>
<evidence type="ECO:0000256" key="1">
    <source>
        <dbReference type="ARBA" id="ARBA00022737"/>
    </source>
</evidence>
<keyword evidence="2 3" id="KW-0802">TPR repeat</keyword>
<feature type="repeat" description="TPR" evidence="3">
    <location>
        <begin position="229"/>
        <end position="262"/>
    </location>
</feature>
<dbReference type="PROSITE" id="PS50005">
    <property type="entry name" value="TPR"/>
    <property type="match status" value="3"/>
</dbReference>
<organism evidence="5 6">
    <name type="scientific">Candidatus Sulfotelmatobacter kueseliae</name>
    <dbReference type="NCBI Taxonomy" id="2042962"/>
    <lineage>
        <taxon>Bacteria</taxon>
        <taxon>Pseudomonadati</taxon>
        <taxon>Acidobacteriota</taxon>
        <taxon>Terriglobia</taxon>
        <taxon>Terriglobales</taxon>
        <taxon>Candidatus Korobacteraceae</taxon>
        <taxon>Candidatus Sulfotelmatobacter</taxon>
    </lineage>
</organism>
<feature type="chain" id="PRO_5015396854" evidence="4">
    <location>
        <begin position="20"/>
        <end position="497"/>
    </location>
</feature>
<dbReference type="EMBL" id="OMOD01000025">
    <property type="protein sequence ID" value="SPF34206.1"/>
    <property type="molecule type" value="Genomic_DNA"/>
</dbReference>
<dbReference type="SMART" id="SM00028">
    <property type="entry name" value="TPR"/>
    <property type="match status" value="8"/>
</dbReference>
<dbReference type="Pfam" id="PF13432">
    <property type="entry name" value="TPR_16"/>
    <property type="match status" value="3"/>
</dbReference>